<comment type="caution">
    <text evidence="2">The sequence shown here is derived from an EMBL/GenBank/DDBJ whole genome shotgun (WGS) entry which is preliminary data.</text>
</comment>
<keyword evidence="3" id="KW-1185">Reference proteome</keyword>
<dbReference type="AlphaFoldDB" id="A0A840FI41"/>
<accession>A0A840FI41</accession>
<dbReference type="InterPro" id="IPR006860">
    <property type="entry name" value="FecR"/>
</dbReference>
<reference evidence="2 3" key="1">
    <citation type="submission" date="2020-08" db="EMBL/GenBank/DDBJ databases">
        <title>Genomic Encyclopedia of Type Strains, Phase IV (KMG-IV): sequencing the most valuable type-strain genomes for metagenomic binning, comparative biology and taxonomic classification.</title>
        <authorList>
            <person name="Goeker M."/>
        </authorList>
    </citation>
    <scope>NUCLEOTIDE SEQUENCE [LARGE SCALE GENOMIC DNA]</scope>
    <source>
        <strain evidence="2 3">YC6723</strain>
    </source>
</reference>
<dbReference type="PANTHER" id="PTHR30273:SF2">
    <property type="entry name" value="PROTEIN FECR"/>
    <property type="match status" value="1"/>
</dbReference>
<protein>
    <submittedName>
        <fullName evidence="2">Transmembrane sensor</fullName>
    </submittedName>
</protein>
<dbReference type="Gene3D" id="2.60.120.1440">
    <property type="match status" value="1"/>
</dbReference>
<dbReference type="PANTHER" id="PTHR30273">
    <property type="entry name" value="PERIPLASMIC SIGNAL SENSOR AND SIGMA FACTOR ACTIVATOR FECR-RELATED"/>
    <property type="match status" value="1"/>
</dbReference>
<dbReference type="Pfam" id="PF04773">
    <property type="entry name" value="FecR"/>
    <property type="match status" value="1"/>
</dbReference>
<dbReference type="Proteomes" id="UP000529795">
    <property type="component" value="Unassembled WGS sequence"/>
</dbReference>
<feature type="domain" description="FecR protein" evidence="1">
    <location>
        <begin position="90"/>
        <end position="182"/>
    </location>
</feature>
<dbReference type="GO" id="GO:0016989">
    <property type="term" value="F:sigma factor antagonist activity"/>
    <property type="evidence" value="ECO:0007669"/>
    <property type="project" value="TreeGrafter"/>
</dbReference>
<keyword evidence="2" id="KW-0812">Transmembrane</keyword>
<evidence type="ECO:0000259" key="1">
    <source>
        <dbReference type="Pfam" id="PF04773"/>
    </source>
</evidence>
<proteinExistence type="predicted"/>
<sequence length="317" mass="33803">MNERHDLGGRREAVFEALFSERAGDLHPHDRAEADAFWTWLGEQPRPTVAAQPPRPLANARWAVAAALVLAVGSSTQLWPIGGETETVARYAAGRAERRVIRLADGSTVTLGARTTLKVSFTRDRRRLALEGGEAMFQVAHDRSRPFVVQTPFGAVTAVGTAFDVAIGRRSADVAVTEGTVRVTVAVDDHDEGTPVAKLARKGERVAFGTLAQNGARMGFISQAESVGVDDAAAWTRGQLVFHGEPLDEVIDVVNRYAVDPADELLLTDRSAAKTPVYGIVDQGNPAAIRELIDNPRALSATVQGAGGAGRPGTSLR</sequence>
<name>A0A840FI41_9SPHN</name>
<dbReference type="PIRSF" id="PIRSF018266">
    <property type="entry name" value="FecR"/>
    <property type="match status" value="1"/>
</dbReference>
<dbReference type="RefSeq" id="WP_183983304.1">
    <property type="nucleotide sequence ID" value="NZ_JACIEV010000003.1"/>
</dbReference>
<keyword evidence="2" id="KW-0472">Membrane</keyword>
<evidence type="ECO:0000313" key="2">
    <source>
        <dbReference type="EMBL" id="MBB4153618.1"/>
    </source>
</evidence>
<dbReference type="InterPro" id="IPR012373">
    <property type="entry name" value="Ferrdict_sens_TM"/>
</dbReference>
<gene>
    <name evidence="2" type="ORF">GGQ80_001520</name>
</gene>
<organism evidence="2 3">
    <name type="scientific">Sphingomonas jinjuensis</name>
    <dbReference type="NCBI Taxonomy" id="535907"/>
    <lineage>
        <taxon>Bacteria</taxon>
        <taxon>Pseudomonadati</taxon>
        <taxon>Pseudomonadota</taxon>
        <taxon>Alphaproteobacteria</taxon>
        <taxon>Sphingomonadales</taxon>
        <taxon>Sphingomonadaceae</taxon>
        <taxon>Sphingomonas</taxon>
    </lineage>
</organism>
<evidence type="ECO:0000313" key="3">
    <source>
        <dbReference type="Proteomes" id="UP000529795"/>
    </source>
</evidence>
<dbReference type="EMBL" id="JACIEV010000003">
    <property type="protein sequence ID" value="MBB4153618.1"/>
    <property type="molecule type" value="Genomic_DNA"/>
</dbReference>